<dbReference type="EMBL" id="JAHWDQ010000007">
    <property type="protein sequence ID" value="MBW2942659.1"/>
    <property type="molecule type" value="Genomic_DNA"/>
</dbReference>
<comment type="caution">
    <text evidence="2">The sequence shown here is derived from an EMBL/GenBank/DDBJ whole genome shotgun (WGS) entry which is preliminary data.</text>
</comment>
<evidence type="ECO:0000256" key="1">
    <source>
        <dbReference type="SAM" id="Phobius"/>
    </source>
</evidence>
<keyword evidence="3" id="KW-1185">Reference proteome</keyword>
<dbReference type="Proteomes" id="UP001166291">
    <property type="component" value="Unassembled WGS sequence"/>
</dbReference>
<proteinExistence type="predicted"/>
<sequence length="125" mass="13243">MEKWITFCLVVVGLINIIPVVGVISGQKIASAYAVTLTGDDLIILLRHRALLFGILGGFILFSAFSPFYQLAAMIMAGVSMIGFAILVLGTGGYNDAIAKVLYVDILGILFLFAAAVLKYGVKAA</sequence>
<accession>A0ABS6VXB5</accession>
<name>A0ABS6VXB5_9GAMM</name>
<protein>
    <recommendedName>
        <fullName evidence="4">Phosphopantetheine adenylyltransferase</fullName>
    </recommendedName>
</protein>
<evidence type="ECO:0000313" key="2">
    <source>
        <dbReference type="EMBL" id="MBW2942659.1"/>
    </source>
</evidence>
<keyword evidence="1" id="KW-1133">Transmembrane helix</keyword>
<evidence type="ECO:0008006" key="4">
    <source>
        <dbReference type="Google" id="ProtNLM"/>
    </source>
</evidence>
<reference evidence="2" key="1">
    <citation type="submission" date="2021-07" db="EMBL/GenBank/DDBJ databases">
        <title>Zhongshania sp. CAU 1632 isolated from seawater.</title>
        <authorList>
            <person name="Kim W."/>
        </authorList>
    </citation>
    <scope>NUCLEOTIDE SEQUENCE</scope>
    <source>
        <strain evidence="2">CAU 1632</strain>
    </source>
</reference>
<feature type="transmembrane region" description="Helical" evidence="1">
    <location>
        <begin position="101"/>
        <end position="122"/>
    </location>
</feature>
<dbReference type="RefSeq" id="WP_219044905.1">
    <property type="nucleotide sequence ID" value="NZ_JAHWDQ010000007.1"/>
</dbReference>
<feature type="transmembrane region" description="Helical" evidence="1">
    <location>
        <begin position="42"/>
        <end position="62"/>
    </location>
</feature>
<keyword evidence="1" id="KW-0812">Transmembrane</keyword>
<gene>
    <name evidence="2" type="ORF">KXJ70_17810</name>
</gene>
<keyword evidence="1" id="KW-0472">Membrane</keyword>
<evidence type="ECO:0000313" key="3">
    <source>
        <dbReference type="Proteomes" id="UP001166291"/>
    </source>
</evidence>
<organism evidence="2 3">
    <name type="scientific">Zhongshania aquimaris</name>
    <dbReference type="NCBI Taxonomy" id="2857107"/>
    <lineage>
        <taxon>Bacteria</taxon>
        <taxon>Pseudomonadati</taxon>
        <taxon>Pseudomonadota</taxon>
        <taxon>Gammaproteobacteria</taxon>
        <taxon>Cellvibrionales</taxon>
        <taxon>Spongiibacteraceae</taxon>
        <taxon>Zhongshania</taxon>
    </lineage>
</organism>
<feature type="transmembrane region" description="Helical" evidence="1">
    <location>
        <begin position="69"/>
        <end position="89"/>
    </location>
</feature>